<evidence type="ECO:0000259" key="5">
    <source>
        <dbReference type="Pfam" id="PF07602"/>
    </source>
</evidence>
<comment type="subcellular location">
    <subcellularLocation>
        <location evidence="1">Secreted</location>
    </subcellularLocation>
</comment>
<feature type="chain" id="PRO_5045912523" evidence="4">
    <location>
        <begin position="21"/>
        <end position="524"/>
    </location>
</feature>
<accession>A0ABS1BMW7</accession>
<dbReference type="EMBL" id="JAEHFY010000016">
    <property type="protein sequence ID" value="MBK0383651.1"/>
    <property type="molecule type" value="Genomic_DNA"/>
</dbReference>
<dbReference type="InterPro" id="IPR006626">
    <property type="entry name" value="PbH1"/>
</dbReference>
<evidence type="ECO:0000256" key="1">
    <source>
        <dbReference type="ARBA" id="ARBA00004613"/>
    </source>
</evidence>
<evidence type="ECO:0000256" key="3">
    <source>
        <dbReference type="ARBA" id="ARBA00022729"/>
    </source>
</evidence>
<feature type="domain" description="Right handed beta helix" evidence="6">
    <location>
        <begin position="132"/>
        <end position="324"/>
    </location>
</feature>
<gene>
    <name evidence="7" type="ORF">I5M32_11845</name>
</gene>
<dbReference type="Gene3D" id="2.160.20.10">
    <property type="entry name" value="Single-stranded right-handed beta-helix, Pectin lyase-like"/>
    <property type="match status" value="1"/>
</dbReference>
<sequence>MRFLKKTIALAVAGCGLLSACTKTNVEPIQVLSENSQMSSNAVNSVSSISYYVATTGSDSNSGTISSPFKTIQKGLDVAGPGSDIYVRGGVYNERLNWTNSGTTNNDVVLRNYGSEVVYLDGSTASAQDAMIIVNDKSNLTIKGINIRNNIRAYAKGIYVYGSGANVSIQDCKLYNIGWSTDKTIVPSGANQANPLVVVGTGATAYSNIYIAGTEIYDCVTGYSECLTLNGNINGFLIDNNNVHDNTNIGIDVAGHYSYTGAPAAVNQARNGTVSNNTVSNCVSLVAISAGIYADGAFNIDIVRNKLTGNGCGISLGCENANNTSSEIEVKDNFIYNNRTAGIIIGANAFGSKVTDAVVTNNTFFKNYAVGGYGGEIHFQNVDGLTFKNNIVQSASNVAVIALSGYTSTNLNMDYNMYYTLSGSSGSITFDWGGINGGGYYSLTNFIAGTGKDTHSNYYNPLFVSSTLPNPDLHLTSTSPAINSGDPSFATGIGEKDIDNGTRLLNGRVEKGADEVSSANPPTI</sequence>
<evidence type="ECO:0000313" key="7">
    <source>
        <dbReference type="EMBL" id="MBK0383651.1"/>
    </source>
</evidence>
<keyword evidence="2" id="KW-0964">Secreted</keyword>
<reference evidence="7 8" key="1">
    <citation type="submission" date="2020-12" db="EMBL/GenBank/DDBJ databases">
        <title>Bacterial novel species Pedobacter sp. SD-b isolated from soil.</title>
        <authorList>
            <person name="Jung H.-Y."/>
        </authorList>
    </citation>
    <scope>NUCLEOTIDE SEQUENCE [LARGE SCALE GENOMIC DNA]</scope>
    <source>
        <strain evidence="7 8">SD-b</strain>
    </source>
</reference>
<keyword evidence="8" id="KW-1185">Reference proteome</keyword>
<dbReference type="Pfam" id="PF07602">
    <property type="entry name" value="DUF1565"/>
    <property type="match status" value="1"/>
</dbReference>
<evidence type="ECO:0000256" key="2">
    <source>
        <dbReference type="ARBA" id="ARBA00022525"/>
    </source>
</evidence>
<dbReference type="RefSeq" id="WP_200586600.1">
    <property type="nucleotide sequence ID" value="NZ_JAEHFY010000016.1"/>
</dbReference>
<dbReference type="PROSITE" id="PS51257">
    <property type="entry name" value="PROKAR_LIPOPROTEIN"/>
    <property type="match status" value="1"/>
</dbReference>
<feature type="domain" description="DUF1565" evidence="5">
    <location>
        <begin position="56"/>
        <end position="95"/>
    </location>
</feature>
<dbReference type="Proteomes" id="UP000660024">
    <property type="component" value="Unassembled WGS sequence"/>
</dbReference>
<organism evidence="7 8">
    <name type="scientific">Pedobacter segetis</name>
    <dbReference type="NCBI Taxonomy" id="2793069"/>
    <lineage>
        <taxon>Bacteria</taxon>
        <taxon>Pseudomonadati</taxon>
        <taxon>Bacteroidota</taxon>
        <taxon>Sphingobacteriia</taxon>
        <taxon>Sphingobacteriales</taxon>
        <taxon>Sphingobacteriaceae</taxon>
        <taxon>Pedobacter</taxon>
    </lineage>
</organism>
<evidence type="ECO:0000313" key="8">
    <source>
        <dbReference type="Proteomes" id="UP000660024"/>
    </source>
</evidence>
<dbReference type="Pfam" id="PF13229">
    <property type="entry name" value="Beta_helix"/>
    <property type="match status" value="1"/>
</dbReference>
<feature type="signal peptide" evidence="4">
    <location>
        <begin position="1"/>
        <end position="20"/>
    </location>
</feature>
<protein>
    <submittedName>
        <fullName evidence="7">Right-handed parallel beta-helix repeat-containing protein</fullName>
    </submittedName>
</protein>
<dbReference type="InterPro" id="IPR011050">
    <property type="entry name" value="Pectin_lyase_fold/virulence"/>
</dbReference>
<dbReference type="InterPro" id="IPR012334">
    <property type="entry name" value="Pectin_lyas_fold"/>
</dbReference>
<dbReference type="InterPro" id="IPR039448">
    <property type="entry name" value="Beta_helix"/>
</dbReference>
<dbReference type="SMART" id="SM00710">
    <property type="entry name" value="PbH1"/>
    <property type="match status" value="7"/>
</dbReference>
<evidence type="ECO:0000259" key="6">
    <source>
        <dbReference type="Pfam" id="PF13229"/>
    </source>
</evidence>
<evidence type="ECO:0000256" key="4">
    <source>
        <dbReference type="SAM" id="SignalP"/>
    </source>
</evidence>
<dbReference type="InterPro" id="IPR052052">
    <property type="entry name" value="Polysaccharide_Lyase_9"/>
</dbReference>
<dbReference type="PANTHER" id="PTHR40088:SF2">
    <property type="entry name" value="SECRETED SUGAR HYDROLASE"/>
    <property type="match status" value="1"/>
</dbReference>
<dbReference type="InterPro" id="IPR011459">
    <property type="entry name" value="DUF1565"/>
</dbReference>
<name>A0ABS1BMW7_9SPHI</name>
<comment type="caution">
    <text evidence="7">The sequence shown here is derived from an EMBL/GenBank/DDBJ whole genome shotgun (WGS) entry which is preliminary data.</text>
</comment>
<proteinExistence type="predicted"/>
<keyword evidence="3 4" id="KW-0732">Signal</keyword>
<dbReference type="PANTHER" id="PTHR40088">
    <property type="entry name" value="PECTATE LYASE (EUROFUNG)"/>
    <property type="match status" value="1"/>
</dbReference>
<dbReference type="SUPFAM" id="SSF51126">
    <property type="entry name" value="Pectin lyase-like"/>
    <property type="match status" value="1"/>
</dbReference>